<dbReference type="InterPro" id="IPR051164">
    <property type="entry name" value="NmrA-like_oxidored"/>
</dbReference>
<accession>A0A6A6B2I7</accession>
<dbReference type="OrthoDB" id="9997102at2759"/>
<evidence type="ECO:0000256" key="1">
    <source>
        <dbReference type="ARBA" id="ARBA00006328"/>
    </source>
</evidence>
<dbReference type="Gene3D" id="3.40.50.720">
    <property type="entry name" value="NAD(P)-binding Rossmann-like Domain"/>
    <property type="match status" value="1"/>
</dbReference>
<proteinExistence type="inferred from homology"/>
<comment type="similarity">
    <text evidence="1">Belongs to the NmrA-type oxidoreductase family.</text>
</comment>
<dbReference type="SUPFAM" id="SSF51735">
    <property type="entry name" value="NAD(P)-binding Rossmann-fold domains"/>
    <property type="match status" value="1"/>
</dbReference>
<evidence type="ECO:0000259" key="3">
    <source>
        <dbReference type="Pfam" id="PF05368"/>
    </source>
</evidence>
<keyword evidence="5" id="KW-1185">Reference proteome</keyword>
<organism evidence="4 5">
    <name type="scientific">Aplosporella prunicola CBS 121167</name>
    <dbReference type="NCBI Taxonomy" id="1176127"/>
    <lineage>
        <taxon>Eukaryota</taxon>
        <taxon>Fungi</taxon>
        <taxon>Dikarya</taxon>
        <taxon>Ascomycota</taxon>
        <taxon>Pezizomycotina</taxon>
        <taxon>Dothideomycetes</taxon>
        <taxon>Dothideomycetes incertae sedis</taxon>
        <taxon>Botryosphaeriales</taxon>
        <taxon>Aplosporellaceae</taxon>
        <taxon>Aplosporella</taxon>
    </lineage>
</organism>
<sequence length="308" mass="33469">MSRALLITGATGKQGGAVIDALLARKSPDFTILALTRDAQSVSAQRLAAKSPAIKLVQGNLDDVPTLFSAAKKATSPAGIWGVFSVQATFKSEQEVKQGTSLVDEALKAGVSHFVYSSVERGGDTRSWDNPTNVPHFATKHKIEQHLRDATAAKDGKARMGWTILRPSIFMDNLAPGFASKVFMTALRDTMKEKPLQWIATSDIGVFAANAFEDPKGWDGKAVGLAGDNLTFAELDQAFEDVVGEPVGTTFGLLGKALKKGVKEMGMMLDWFADEGYKADMEGCRKVHPEIMGLEEWLRTKSRFVKRF</sequence>
<dbReference type="RefSeq" id="XP_033393149.1">
    <property type="nucleotide sequence ID" value="XM_033541227.1"/>
</dbReference>
<dbReference type="PANTHER" id="PTHR42748:SF25">
    <property type="entry name" value="NMRA FAMILY PROTEIN"/>
    <property type="match status" value="1"/>
</dbReference>
<feature type="domain" description="NmrA-like" evidence="3">
    <location>
        <begin position="3"/>
        <end position="298"/>
    </location>
</feature>
<dbReference type="InterPro" id="IPR008030">
    <property type="entry name" value="NmrA-like"/>
</dbReference>
<protein>
    <recommendedName>
        <fullName evidence="3">NmrA-like domain-containing protein</fullName>
    </recommendedName>
</protein>
<dbReference type="CDD" id="cd05251">
    <property type="entry name" value="NmrA_like_SDR_a"/>
    <property type="match status" value="1"/>
</dbReference>
<dbReference type="Pfam" id="PF05368">
    <property type="entry name" value="NmrA"/>
    <property type="match status" value="1"/>
</dbReference>
<name>A0A6A6B2I7_9PEZI</name>
<dbReference type="Gene3D" id="3.90.25.10">
    <property type="entry name" value="UDP-galactose 4-epimerase, domain 1"/>
    <property type="match status" value="1"/>
</dbReference>
<reference evidence="4" key="1">
    <citation type="journal article" date="2020" name="Stud. Mycol.">
        <title>101 Dothideomycetes genomes: a test case for predicting lifestyles and emergence of pathogens.</title>
        <authorList>
            <person name="Haridas S."/>
            <person name="Albert R."/>
            <person name="Binder M."/>
            <person name="Bloem J."/>
            <person name="Labutti K."/>
            <person name="Salamov A."/>
            <person name="Andreopoulos B."/>
            <person name="Baker S."/>
            <person name="Barry K."/>
            <person name="Bills G."/>
            <person name="Bluhm B."/>
            <person name="Cannon C."/>
            <person name="Castanera R."/>
            <person name="Culley D."/>
            <person name="Daum C."/>
            <person name="Ezra D."/>
            <person name="Gonzalez J."/>
            <person name="Henrissat B."/>
            <person name="Kuo A."/>
            <person name="Liang C."/>
            <person name="Lipzen A."/>
            <person name="Lutzoni F."/>
            <person name="Magnuson J."/>
            <person name="Mondo S."/>
            <person name="Nolan M."/>
            <person name="Ohm R."/>
            <person name="Pangilinan J."/>
            <person name="Park H.-J."/>
            <person name="Ramirez L."/>
            <person name="Alfaro M."/>
            <person name="Sun H."/>
            <person name="Tritt A."/>
            <person name="Yoshinaga Y."/>
            <person name="Zwiers L.-H."/>
            <person name="Turgeon B."/>
            <person name="Goodwin S."/>
            <person name="Spatafora J."/>
            <person name="Crous P."/>
            <person name="Grigoriev I."/>
        </authorList>
    </citation>
    <scope>NUCLEOTIDE SEQUENCE</scope>
    <source>
        <strain evidence="4">CBS 121167</strain>
    </source>
</reference>
<evidence type="ECO:0000313" key="4">
    <source>
        <dbReference type="EMBL" id="KAF2137434.1"/>
    </source>
</evidence>
<keyword evidence="2" id="KW-0521">NADP</keyword>
<dbReference type="GO" id="GO:0005634">
    <property type="term" value="C:nucleus"/>
    <property type="evidence" value="ECO:0007669"/>
    <property type="project" value="TreeGrafter"/>
</dbReference>
<gene>
    <name evidence="4" type="ORF">K452DRAFT_291667</name>
</gene>
<evidence type="ECO:0000313" key="5">
    <source>
        <dbReference type="Proteomes" id="UP000799438"/>
    </source>
</evidence>
<dbReference type="PANTHER" id="PTHR42748">
    <property type="entry name" value="NITROGEN METABOLITE REPRESSION PROTEIN NMRA FAMILY MEMBER"/>
    <property type="match status" value="1"/>
</dbReference>
<dbReference type="EMBL" id="ML995503">
    <property type="protein sequence ID" value="KAF2137434.1"/>
    <property type="molecule type" value="Genomic_DNA"/>
</dbReference>
<dbReference type="InterPro" id="IPR036291">
    <property type="entry name" value="NAD(P)-bd_dom_sf"/>
</dbReference>
<evidence type="ECO:0000256" key="2">
    <source>
        <dbReference type="ARBA" id="ARBA00022857"/>
    </source>
</evidence>
<dbReference type="AlphaFoldDB" id="A0A6A6B2I7"/>
<dbReference type="Proteomes" id="UP000799438">
    <property type="component" value="Unassembled WGS sequence"/>
</dbReference>
<dbReference type="GeneID" id="54298723"/>